<dbReference type="PROSITE" id="PS50943">
    <property type="entry name" value="HTH_CROC1"/>
    <property type="match status" value="1"/>
</dbReference>
<dbReference type="RefSeq" id="WP_282201030.1">
    <property type="nucleotide sequence ID" value="NZ_BOQE01000001.1"/>
</dbReference>
<comment type="caution">
    <text evidence="5">The sequence shown here is derived from an EMBL/GenBank/DDBJ whole genome shotgun (WGS) entry which is preliminary data.</text>
</comment>
<accession>A0AAV4LK64</accession>
<evidence type="ECO:0000256" key="3">
    <source>
        <dbReference type="ARBA" id="ARBA00023163"/>
    </source>
</evidence>
<keyword evidence="6" id="KW-1185">Reference proteome</keyword>
<reference evidence="5" key="1">
    <citation type="journal article" date="2023" name="Int. J. Syst. Evol. Microbiol.">
        <title>Collibacillus ludicampi gen. nov., sp. nov., a new soil bacterium of the family Alicyclobacillaceae.</title>
        <authorList>
            <person name="Jojima T."/>
            <person name="Ioku Y."/>
            <person name="Fukuta Y."/>
            <person name="Shirasaka N."/>
            <person name="Matsumura Y."/>
            <person name="Mori M."/>
        </authorList>
    </citation>
    <scope>NUCLEOTIDE SEQUENCE</scope>
    <source>
        <strain evidence="5">TP075</strain>
    </source>
</reference>
<dbReference type="Proteomes" id="UP001057291">
    <property type="component" value="Unassembled WGS sequence"/>
</dbReference>
<dbReference type="GO" id="GO:0003677">
    <property type="term" value="F:DNA binding"/>
    <property type="evidence" value="ECO:0007669"/>
    <property type="project" value="UniProtKB-KW"/>
</dbReference>
<evidence type="ECO:0000313" key="6">
    <source>
        <dbReference type="Proteomes" id="UP001057291"/>
    </source>
</evidence>
<sequence length="184" mass="20892">MEHIHIKIGKNLHRIRKNRGYTLDKVAELTGVSKGMLGQIERGATSPTVTTLWKIASGLNISFSSLIEEESPAVSVISLANIRPLLEEDGKFRVYPMFPFDQKKRFEMYTLELEPGCRHESEAHGAGVEEYVHVSQGALDIIYEQKTYTIRQESAIRFLADKPHTYYNGTESVTRAQLLIYYGL</sequence>
<protein>
    <submittedName>
        <fullName evidence="5">Transcriptional regulator</fullName>
    </submittedName>
</protein>
<dbReference type="PANTHER" id="PTHR46797:SF23">
    <property type="entry name" value="HTH-TYPE TRANSCRIPTIONAL REGULATOR SUTR"/>
    <property type="match status" value="1"/>
</dbReference>
<keyword evidence="2" id="KW-0238">DNA-binding</keyword>
<evidence type="ECO:0000313" key="5">
    <source>
        <dbReference type="EMBL" id="GIM48121.1"/>
    </source>
</evidence>
<evidence type="ECO:0000259" key="4">
    <source>
        <dbReference type="PROSITE" id="PS50943"/>
    </source>
</evidence>
<feature type="domain" description="HTH cro/C1-type" evidence="4">
    <location>
        <begin position="12"/>
        <end position="66"/>
    </location>
</feature>
<evidence type="ECO:0000256" key="1">
    <source>
        <dbReference type="ARBA" id="ARBA00023015"/>
    </source>
</evidence>
<organism evidence="5 6">
    <name type="scientific">Collibacillus ludicampi</name>
    <dbReference type="NCBI Taxonomy" id="2771369"/>
    <lineage>
        <taxon>Bacteria</taxon>
        <taxon>Bacillati</taxon>
        <taxon>Bacillota</taxon>
        <taxon>Bacilli</taxon>
        <taxon>Bacillales</taxon>
        <taxon>Alicyclobacillaceae</taxon>
        <taxon>Collibacillus</taxon>
    </lineage>
</organism>
<dbReference type="InterPro" id="IPR050807">
    <property type="entry name" value="TransReg_Diox_bact_type"/>
</dbReference>
<dbReference type="InterPro" id="IPR001387">
    <property type="entry name" value="Cro/C1-type_HTH"/>
</dbReference>
<dbReference type="GO" id="GO:0003700">
    <property type="term" value="F:DNA-binding transcription factor activity"/>
    <property type="evidence" value="ECO:0007669"/>
    <property type="project" value="TreeGrafter"/>
</dbReference>
<dbReference type="Gene3D" id="2.60.120.10">
    <property type="entry name" value="Jelly Rolls"/>
    <property type="match status" value="1"/>
</dbReference>
<dbReference type="SUPFAM" id="SSF51182">
    <property type="entry name" value="RmlC-like cupins"/>
    <property type="match status" value="1"/>
</dbReference>
<dbReference type="Pfam" id="PF01381">
    <property type="entry name" value="HTH_3"/>
    <property type="match status" value="1"/>
</dbReference>
<dbReference type="InterPro" id="IPR010982">
    <property type="entry name" value="Lambda_DNA-bd_dom_sf"/>
</dbReference>
<name>A0AAV4LK64_9BACL</name>
<dbReference type="InterPro" id="IPR014710">
    <property type="entry name" value="RmlC-like_jellyroll"/>
</dbReference>
<dbReference type="EMBL" id="BOQE01000001">
    <property type="protein sequence ID" value="GIM48121.1"/>
    <property type="molecule type" value="Genomic_DNA"/>
</dbReference>
<dbReference type="GO" id="GO:0005829">
    <property type="term" value="C:cytosol"/>
    <property type="evidence" value="ECO:0007669"/>
    <property type="project" value="TreeGrafter"/>
</dbReference>
<keyword evidence="3" id="KW-0804">Transcription</keyword>
<proteinExistence type="predicted"/>
<dbReference type="SUPFAM" id="SSF47413">
    <property type="entry name" value="lambda repressor-like DNA-binding domains"/>
    <property type="match status" value="1"/>
</dbReference>
<dbReference type="InterPro" id="IPR011051">
    <property type="entry name" value="RmlC_Cupin_sf"/>
</dbReference>
<dbReference type="CDD" id="cd02209">
    <property type="entry name" value="cupin_XRE_C"/>
    <property type="match status" value="1"/>
</dbReference>
<keyword evidence="1" id="KW-0805">Transcription regulation</keyword>
<dbReference type="AlphaFoldDB" id="A0AAV4LK64"/>
<dbReference type="PANTHER" id="PTHR46797">
    <property type="entry name" value="HTH-TYPE TRANSCRIPTIONAL REGULATOR"/>
    <property type="match status" value="1"/>
</dbReference>
<dbReference type="SMART" id="SM00530">
    <property type="entry name" value="HTH_XRE"/>
    <property type="match status" value="1"/>
</dbReference>
<gene>
    <name evidence="5" type="ORF">DNHGIG_36700</name>
</gene>
<evidence type="ECO:0000256" key="2">
    <source>
        <dbReference type="ARBA" id="ARBA00023125"/>
    </source>
</evidence>
<dbReference type="Gene3D" id="1.10.260.40">
    <property type="entry name" value="lambda repressor-like DNA-binding domains"/>
    <property type="match status" value="1"/>
</dbReference>
<dbReference type="CDD" id="cd00093">
    <property type="entry name" value="HTH_XRE"/>
    <property type="match status" value="1"/>
</dbReference>